<keyword evidence="3" id="KW-0645">Protease</keyword>
<dbReference type="InterPro" id="IPR041417">
    <property type="entry name" value="NPEPL1_N"/>
</dbReference>
<dbReference type="Pfam" id="PF18295">
    <property type="entry name" value="Pdase_M17_N2"/>
    <property type="match status" value="1"/>
</dbReference>
<dbReference type="Pfam" id="PF00883">
    <property type="entry name" value="Peptidase_M17"/>
    <property type="match status" value="1"/>
</dbReference>
<dbReference type="EMBL" id="CALNXI010000147">
    <property type="protein sequence ID" value="CAH3020436.1"/>
    <property type="molecule type" value="Genomic_DNA"/>
</dbReference>
<evidence type="ECO:0000256" key="4">
    <source>
        <dbReference type="ARBA" id="ARBA00022801"/>
    </source>
</evidence>
<keyword evidence="4" id="KW-0378">Hydrolase</keyword>
<keyword evidence="7" id="KW-1185">Reference proteome</keyword>
<accession>A0ABN8LTN5</accession>
<dbReference type="PRINTS" id="PR00481">
    <property type="entry name" value="LAMNOPPTDASE"/>
</dbReference>
<protein>
    <recommendedName>
        <fullName evidence="5">Cytosol aminopeptidase domain-containing protein</fullName>
    </recommendedName>
</protein>
<feature type="domain" description="Cytosol aminopeptidase" evidence="5">
    <location>
        <begin position="336"/>
        <end position="343"/>
    </location>
</feature>
<evidence type="ECO:0000259" key="5">
    <source>
        <dbReference type="PROSITE" id="PS00631"/>
    </source>
</evidence>
<evidence type="ECO:0000256" key="3">
    <source>
        <dbReference type="ARBA" id="ARBA00022670"/>
    </source>
</evidence>
<dbReference type="Gene3D" id="3.40.630.10">
    <property type="entry name" value="Zn peptidases"/>
    <property type="match status" value="1"/>
</dbReference>
<comment type="caution">
    <text evidence="6">The sequence shown here is derived from an EMBL/GenBank/DDBJ whole genome shotgun (WGS) entry which is preliminary data.</text>
</comment>
<dbReference type="Gene3D" id="3.40.50.10590">
    <property type="entry name" value="Zn-dependent exopeptidases"/>
    <property type="match status" value="1"/>
</dbReference>
<gene>
    <name evidence="6" type="ORF">PEVE_00007098</name>
</gene>
<dbReference type="SUPFAM" id="SSF53187">
    <property type="entry name" value="Zn-dependent exopeptidases"/>
    <property type="match status" value="1"/>
</dbReference>
<dbReference type="PROSITE" id="PS00631">
    <property type="entry name" value="CYTOSOL_AP"/>
    <property type="match status" value="1"/>
</dbReference>
<evidence type="ECO:0000256" key="1">
    <source>
        <dbReference type="ARBA" id="ARBA00009528"/>
    </source>
</evidence>
<sequence length="508" mass="53680">MAETCLVFSAEKTTFDPQSKGCLIVGQPRHLQAVSYDNFAGKLSRRVDAATFNLVLHTMAGSDACPVWLNRVVIGALPVTASRHNSPAHPYFLYKLVCSNLPCGDACIVVVCERSEAFASACAIARAFPTFSRKSSRAKLPSKTVTVEFVFVGSNDLPLSSEDAECMNVVADSIRLSARLVDMPCQDMHTSAFVQEITSVGKELGIVPVIIRGEELNEKGFGGLYGVGKAAENPPALVVLSHTPASATRTIAWVGKGIVYDTGGLCIKAKTSMLGMKRDCGGAAGILGAFRAAVKQGFSENLHALFCMAENAVGSRSTRPDDILTLYSGKTVEVNNTDAEGRLVLGDGVAYAKKDLNADIVLDMATLTGAQGVATGKHHASLLTNEEAWEPACAAAGKASGDLVFPVPYCPELHFSEFSSALADMKNSVQNRDNAQVSCAGLFIGSHLGFDFPGTWLHVDMAAPAHVGERATGYGVALLVTLFGKLSSSKLLQTISPCLPEKKAGRTA</sequence>
<reference evidence="6 7" key="1">
    <citation type="submission" date="2022-05" db="EMBL/GenBank/DDBJ databases">
        <authorList>
            <consortium name="Genoscope - CEA"/>
            <person name="William W."/>
        </authorList>
    </citation>
    <scope>NUCLEOTIDE SEQUENCE [LARGE SCALE GENOMIC DNA]</scope>
</reference>
<dbReference type="InterPro" id="IPR000819">
    <property type="entry name" value="Peptidase_M17_C"/>
</dbReference>
<proteinExistence type="inferred from homology"/>
<dbReference type="CDD" id="cd00433">
    <property type="entry name" value="Peptidase_M17"/>
    <property type="match status" value="1"/>
</dbReference>
<evidence type="ECO:0000256" key="2">
    <source>
        <dbReference type="ARBA" id="ARBA00022438"/>
    </source>
</evidence>
<evidence type="ECO:0000313" key="7">
    <source>
        <dbReference type="Proteomes" id="UP001159427"/>
    </source>
</evidence>
<dbReference type="Proteomes" id="UP001159427">
    <property type="component" value="Unassembled WGS sequence"/>
</dbReference>
<evidence type="ECO:0000313" key="6">
    <source>
        <dbReference type="EMBL" id="CAH3020436.1"/>
    </source>
</evidence>
<comment type="similarity">
    <text evidence="1">Belongs to the peptidase M17 family.</text>
</comment>
<dbReference type="PANTHER" id="PTHR11963:SF4">
    <property type="entry name" value="AMINOPEPTIDASE NPEPL1-RELATED"/>
    <property type="match status" value="1"/>
</dbReference>
<organism evidence="6 7">
    <name type="scientific">Porites evermanni</name>
    <dbReference type="NCBI Taxonomy" id="104178"/>
    <lineage>
        <taxon>Eukaryota</taxon>
        <taxon>Metazoa</taxon>
        <taxon>Cnidaria</taxon>
        <taxon>Anthozoa</taxon>
        <taxon>Hexacorallia</taxon>
        <taxon>Scleractinia</taxon>
        <taxon>Fungiina</taxon>
        <taxon>Poritidae</taxon>
        <taxon>Porites</taxon>
    </lineage>
</organism>
<dbReference type="InterPro" id="IPR011356">
    <property type="entry name" value="Leucine_aapep/pepB"/>
</dbReference>
<name>A0ABN8LTN5_9CNID</name>
<dbReference type="PANTHER" id="PTHR11963">
    <property type="entry name" value="LEUCINE AMINOPEPTIDASE-RELATED"/>
    <property type="match status" value="1"/>
</dbReference>
<keyword evidence="2" id="KW-0031">Aminopeptidase</keyword>